<keyword evidence="1" id="KW-1133">Transmembrane helix</keyword>
<reference evidence="2 3" key="1">
    <citation type="submission" date="2019-05" db="EMBL/GenBank/DDBJ databases">
        <authorList>
            <person name="Zhang J.-Y."/>
            <person name="Feg X."/>
            <person name="Du Z.-J."/>
        </authorList>
    </citation>
    <scope>NUCLEOTIDE SEQUENCE [LARGE SCALE GENOMIC DNA]</scope>
    <source>
        <strain evidence="2 3">RZ26</strain>
    </source>
</reference>
<proteinExistence type="predicted"/>
<sequence length="190" mass="21874">MDILFYLATASLILFMLLATYDGFYLHIWKYRLFDREESLFEHKTHTVRAILFPLIVWLLFINETSFSFFLTGIALVVIDIIVLGIDAYHEKESRSFMGGLPKWEYIVHLFANAFHFSAIILVLALRLDISEGAMLFVDSIAVSQANTLFQFVSVNVIPGATILALLHFILMLKKPKNIWLNYRSKVTCC</sequence>
<protein>
    <submittedName>
        <fullName evidence="2">Uncharacterized protein</fullName>
    </submittedName>
</protein>
<feature type="transmembrane region" description="Helical" evidence="1">
    <location>
        <begin position="148"/>
        <end position="171"/>
    </location>
</feature>
<dbReference type="OrthoDB" id="332044at2"/>
<keyword evidence="1" id="KW-0472">Membrane</keyword>
<evidence type="ECO:0000313" key="2">
    <source>
        <dbReference type="EMBL" id="TMM58471.1"/>
    </source>
</evidence>
<feature type="transmembrane region" description="Helical" evidence="1">
    <location>
        <begin position="69"/>
        <end position="89"/>
    </location>
</feature>
<organism evidence="2 3">
    <name type="scientific">Maribacter algarum</name>
    <name type="common">ex Zhang et al. 2020</name>
    <dbReference type="NCBI Taxonomy" id="2578118"/>
    <lineage>
        <taxon>Bacteria</taxon>
        <taxon>Pseudomonadati</taxon>
        <taxon>Bacteroidota</taxon>
        <taxon>Flavobacteriia</taxon>
        <taxon>Flavobacteriales</taxon>
        <taxon>Flavobacteriaceae</taxon>
        <taxon>Maribacter</taxon>
    </lineage>
</organism>
<evidence type="ECO:0000313" key="3">
    <source>
        <dbReference type="Proteomes" id="UP000310314"/>
    </source>
</evidence>
<dbReference type="AlphaFoldDB" id="A0A5S3PTY8"/>
<feature type="transmembrane region" description="Helical" evidence="1">
    <location>
        <begin position="6"/>
        <end position="26"/>
    </location>
</feature>
<dbReference type="Proteomes" id="UP000310314">
    <property type="component" value="Unassembled WGS sequence"/>
</dbReference>
<feature type="transmembrane region" description="Helical" evidence="1">
    <location>
        <begin position="47"/>
        <end position="63"/>
    </location>
</feature>
<feature type="transmembrane region" description="Helical" evidence="1">
    <location>
        <begin position="110"/>
        <end position="128"/>
    </location>
</feature>
<comment type="caution">
    <text evidence="2">The sequence shown here is derived from an EMBL/GenBank/DDBJ whole genome shotgun (WGS) entry which is preliminary data.</text>
</comment>
<keyword evidence="3" id="KW-1185">Reference proteome</keyword>
<name>A0A5S3PTY8_9FLAO</name>
<gene>
    <name evidence="2" type="ORF">FEE95_03300</name>
</gene>
<keyword evidence="1" id="KW-0812">Transmembrane</keyword>
<accession>A0A5S3PTY8</accession>
<dbReference type="EMBL" id="VATY01000001">
    <property type="protein sequence ID" value="TMM58471.1"/>
    <property type="molecule type" value="Genomic_DNA"/>
</dbReference>
<evidence type="ECO:0000256" key="1">
    <source>
        <dbReference type="SAM" id="Phobius"/>
    </source>
</evidence>
<dbReference type="RefSeq" id="WP_138656403.1">
    <property type="nucleotide sequence ID" value="NZ_VATY01000001.1"/>
</dbReference>